<dbReference type="EMBL" id="CADCXU010006458">
    <property type="protein sequence ID" value="CAA9998018.1"/>
    <property type="molecule type" value="Genomic_DNA"/>
</dbReference>
<organism evidence="2 3">
    <name type="scientific">Nesidiocoris tenuis</name>
    <dbReference type="NCBI Taxonomy" id="355587"/>
    <lineage>
        <taxon>Eukaryota</taxon>
        <taxon>Metazoa</taxon>
        <taxon>Ecdysozoa</taxon>
        <taxon>Arthropoda</taxon>
        <taxon>Hexapoda</taxon>
        <taxon>Insecta</taxon>
        <taxon>Pterygota</taxon>
        <taxon>Neoptera</taxon>
        <taxon>Paraneoptera</taxon>
        <taxon>Hemiptera</taxon>
        <taxon>Heteroptera</taxon>
        <taxon>Panheteroptera</taxon>
        <taxon>Cimicomorpha</taxon>
        <taxon>Miridae</taxon>
        <taxon>Dicyphina</taxon>
        <taxon>Nesidiocoris</taxon>
    </lineage>
</organism>
<feature type="region of interest" description="Disordered" evidence="1">
    <location>
        <begin position="180"/>
        <end position="205"/>
    </location>
</feature>
<keyword evidence="3" id="KW-1185">Reference proteome</keyword>
<feature type="compositionally biased region" description="Basic and acidic residues" evidence="1">
    <location>
        <begin position="257"/>
        <end position="271"/>
    </location>
</feature>
<proteinExistence type="predicted"/>
<feature type="region of interest" description="Disordered" evidence="1">
    <location>
        <begin position="141"/>
        <end position="167"/>
    </location>
</feature>
<sequence>MEKPHLLKDEKRIHRRKFRLRRPRNMGHDSLVTKTPGYFFDGDVTYLSYGEAVDDDAVLLNGNGCRRSVVVNGGVSLIRSRSESNLSIASSVFPSRIGGRHVAAPLAVAVAPTNTLHKCLRVLGGSWKNLFHLGGMSRAAKPPQAKKVAPPAVPGDTAPFRNSGSSFGSAGYSSAGEDVLFHDNREPGKGQSWIQRFGKPPFDRKPGQRARFLRHVFPSSSPFAVVIFRWERRKRRSGSGGAHASARSAGSNCHRNQKAEPPEEIESRNRPAEHFGRTARLHSDIHRYAVRCLVYGLGPLVYAVHLLLYAVRHPSKPNQEPVDVLNDIGNMLANLTDELDAMLEEEKRQGLTDD</sequence>
<dbReference type="Proteomes" id="UP000479000">
    <property type="component" value="Unassembled WGS sequence"/>
</dbReference>
<dbReference type="AlphaFoldDB" id="A0A6H5G705"/>
<evidence type="ECO:0000313" key="2">
    <source>
        <dbReference type="EMBL" id="CAA9998018.1"/>
    </source>
</evidence>
<feature type="region of interest" description="Disordered" evidence="1">
    <location>
        <begin position="237"/>
        <end position="271"/>
    </location>
</feature>
<name>A0A6H5G705_9HEMI</name>
<accession>A0A6H5G705</accession>
<gene>
    <name evidence="2" type="ORF">NTEN_LOCUS4312</name>
</gene>
<evidence type="ECO:0000256" key="1">
    <source>
        <dbReference type="SAM" id="MobiDB-lite"/>
    </source>
</evidence>
<evidence type="ECO:0000313" key="3">
    <source>
        <dbReference type="Proteomes" id="UP000479000"/>
    </source>
</evidence>
<feature type="compositionally biased region" description="Low complexity" evidence="1">
    <location>
        <begin position="242"/>
        <end position="251"/>
    </location>
</feature>
<protein>
    <submittedName>
        <fullName evidence="2">Uncharacterized protein</fullName>
    </submittedName>
</protein>
<dbReference type="OrthoDB" id="6156898at2759"/>
<feature type="compositionally biased region" description="Low complexity" evidence="1">
    <location>
        <begin position="141"/>
        <end position="150"/>
    </location>
</feature>
<reference evidence="2 3" key="1">
    <citation type="submission" date="2020-02" db="EMBL/GenBank/DDBJ databases">
        <authorList>
            <person name="Ferguson B K."/>
        </authorList>
    </citation>
    <scope>NUCLEOTIDE SEQUENCE [LARGE SCALE GENOMIC DNA]</scope>
</reference>